<dbReference type="InterPro" id="IPR013898">
    <property type="entry name" value="Atg43"/>
</dbReference>
<evidence type="ECO:0000313" key="3">
    <source>
        <dbReference type="Proteomes" id="UP000078343"/>
    </source>
</evidence>
<dbReference type="Proteomes" id="UP000078343">
    <property type="component" value="Unassembled WGS sequence"/>
</dbReference>
<reference evidence="2 3" key="1">
    <citation type="submission" date="2016-04" db="EMBL/GenBank/DDBJ databases">
        <title>Draft genome of Fonsecaea erecta CBS 125763.</title>
        <authorList>
            <person name="Weiss V.A."/>
            <person name="Vicente V.A."/>
            <person name="Raittz R.T."/>
            <person name="Moreno L.F."/>
            <person name="De Souza E.M."/>
            <person name="Pedrosa F.O."/>
            <person name="Steffens M.B."/>
            <person name="Faoro H."/>
            <person name="Tadra-Sfeir M.Z."/>
            <person name="Najafzadeh M.J."/>
            <person name="Felipe M.S."/>
            <person name="Teixeira M."/>
            <person name="Sun J."/>
            <person name="Xi L."/>
            <person name="Gomes R."/>
            <person name="De Azevedo C.M."/>
            <person name="Salgado C.G."/>
            <person name="Da Silva M.B."/>
            <person name="Nascimento M.F."/>
            <person name="Queiroz-Telles F."/>
            <person name="Attili D.S."/>
            <person name="Gorbushina A."/>
        </authorList>
    </citation>
    <scope>NUCLEOTIDE SEQUENCE [LARGE SCALE GENOMIC DNA]</scope>
    <source>
        <strain evidence="2 3">CBS 125763</strain>
    </source>
</reference>
<evidence type="ECO:0000313" key="2">
    <source>
        <dbReference type="EMBL" id="OAP61178.1"/>
    </source>
</evidence>
<evidence type="ECO:0000256" key="1">
    <source>
        <dbReference type="SAM" id="MobiDB-lite"/>
    </source>
</evidence>
<dbReference type="STRING" id="1367422.A0A178ZMY6"/>
<protein>
    <recommendedName>
        <fullName evidence="4">DUF1770 domain-containing protein</fullName>
    </recommendedName>
</protein>
<proteinExistence type="predicted"/>
<sequence>MASAATEIASTIQAAHIKHDPSPEHDINPSTAASKKIPAEVETISPPPLSQPYPATSSAPRPPDPGLSPRSPDFRFEQSYLASIKSADSNWRVAFITVRDQVFLPLVQGILWNLLMFGWRHWNRGSKFQGQSWGAKVRKWWWGVNNWKVPAAGADAKAMKKSSDRQVLQRVEDFFVDRFGSSLGD</sequence>
<dbReference type="Pfam" id="PF08589">
    <property type="entry name" value="ATG43"/>
    <property type="match status" value="1"/>
</dbReference>
<dbReference type="OrthoDB" id="2430343at2759"/>
<comment type="caution">
    <text evidence="2">The sequence shown here is derived from an EMBL/GenBank/DDBJ whole genome shotgun (WGS) entry which is preliminary data.</text>
</comment>
<dbReference type="PANTHER" id="PTHR38699:SF1">
    <property type="entry name" value="MITOPHAGY RECEPTOR ATG43"/>
    <property type="match status" value="1"/>
</dbReference>
<feature type="region of interest" description="Disordered" evidence="1">
    <location>
        <begin position="1"/>
        <end position="70"/>
    </location>
</feature>
<feature type="compositionally biased region" description="Basic and acidic residues" evidence="1">
    <location>
        <begin position="17"/>
        <end position="27"/>
    </location>
</feature>
<keyword evidence="3" id="KW-1185">Reference proteome</keyword>
<accession>A0A178ZMY6</accession>
<dbReference type="GeneID" id="30007549"/>
<evidence type="ECO:0008006" key="4">
    <source>
        <dbReference type="Google" id="ProtNLM"/>
    </source>
</evidence>
<name>A0A178ZMY6_9EURO</name>
<dbReference type="RefSeq" id="XP_018694545.1">
    <property type="nucleotide sequence ID" value="XM_018834895.1"/>
</dbReference>
<dbReference type="EMBL" id="LVYI01000003">
    <property type="protein sequence ID" value="OAP61178.1"/>
    <property type="molecule type" value="Genomic_DNA"/>
</dbReference>
<dbReference type="GO" id="GO:0000423">
    <property type="term" value="P:mitophagy"/>
    <property type="evidence" value="ECO:0007669"/>
    <property type="project" value="InterPro"/>
</dbReference>
<organism evidence="2 3">
    <name type="scientific">Fonsecaea erecta</name>
    <dbReference type="NCBI Taxonomy" id="1367422"/>
    <lineage>
        <taxon>Eukaryota</taxon>
        <taxon>Fungi</taxon>
        <taxon>Dikarya</taxon>
        <taxon>Ascomycota</taxon>
        <taxon>Pezizomycotina</taxon>
        <taxon>Eurotiomycetes</taxon>
        <taxon>Chaetothyriomycetidae</taxon>
        <taxon>Chaetothyriales</taxon>
        <taxon>Herpotrichiellaceae</taxon>
        <taxon>Fonsecaea</taxon>
    </lineage>
</organism>
<dbReference type="PANTHER" id="PTHR38699">
    <property type="entry name" value="CHROMOSOME 1, WHOLE GENOME SHOTGUN SEQUENCE"/>
    <property type="match status" value="1"/>
</dbReference>
<gene>
    <name evidence="2" type="ORF">AYL99_03379</name>
</gene>
<dbReference type="AlphaFoldDB" id="A0A178ZMY6"/>
<dbReference type="GO" id="GO:0140580">
    <property type="term" value="F:mitochondrion autophagosome adaptor activity"/>
    <property type="evidence" value="ECO:0007669"/>
    <property type="project" value="InterPro"/>
</dbReference>